<accession>A0A841FRA1</accession>
<dbReference type="Gene3D" id="3.90.78.10">
    <property type="entry name" value="UDP-N-acetylenolpyruvoylglucosamine reductase, C-terminal domain"/>
    <property type="match status" value="1"/>
</dbReference>
<dbReference type="PANTHER" id="PTHR21071:SF4">
    <property type="entry name" value="UDP-N-ACETYLENOLPYRUVOYLGLUCOSAMINE REDUCTASE"/>
    <property type="match status" value="1"/>
</dbReference>
<dbReference type="InterPro" id="IPR016167">
    <property type="entry name" value="FAD-bd_PCMH_sub1"/>
</dbReference>
<evidence type="ECO:0000256" key="15">
    <source>
        <dbReference type="ARBA" id="ARBA00023316"/>
    </source>
</evidence>
<comment type="catalytic activity">
    <reaction evidence="16 17">
        <text>UDP-N-acetyl-alpha-D-muramate + NADP(+) = UDP-N-acetyl-3-O-(1-carboxyvinyl)-alpha-D-glucosamine + NADPH + H(+)</text>
        <dbReference type="Rhea" id="RHEA:12248"/>
        <dbReference type="ChEBI" id="CHEBI:15378"/>
        <dbReference type="ChEBI" id="CHEBI:57783"/>
        <dbReference type="ChEBI" id="CHEBI:58349"/>
        <dbReference type="ChEBI" id="CHEBI:68483"/>
        <dbReference type="ChEBI" id="CHEBI:70757"/>
        <dbReference type="EC" id="1.3.1.98"/>
    </reaction>
</comment>
<dbReference type="InterPro" id="IPR016166">
    <property type="entry name" value="FAD-bd_PCMH"/>
</dbReference>
<evidence type="ECO:0000313" key="20">
    <source>
        <dbReference type="Proteomes" id="UP000548476"/>
    </source>
</evidence>
<evidence type="ECO:0000256" key="9">
    <source>
        <dbReference type="ARBA" id="ARBA00022827"/>
    </source>
</evidence>
<dbReference type="PROSITE" id="PS51387">
    <property type="entry name" value="FAD_PCMH"/>
    <property type="match status" value="1"/>
</dbReference>
<dbReference type="EMBL" id="JACHGT010000008">
    <property type="protein sequence ID" value="MBB6036308.1"/>
    <property type="molecule type" value="Genomic_DNA"/>
</dbReference>
<evidence type="ECO:0000256" key="5">
    <source>
        <dbReference type="ARBA" id="ARBA00010485"/>
    </source>
</evidence>
<comment type="function">
    <text evidence="2 17">Cell wall formation.</text>
</comment>
<dbReference type="Gene3D" id="3.30.465.10">
    <property type="match status" value="1"/>
</dbReference>
<evidence type="ECO:0000256" key="16">
    <source>
        <dbReference type="ARBA" id="ARBA00048914"/>
    </source>
</evidence>
<evidence type="ECO:0000256" key="13">
    <source>
        <dbReference type="ARBA" id="ARBA00023002"/>
    </source>
</evidence>
<keyword evidence="8 17" id="KW-0285">Flavoprotein</keyword>
<evidence type="ECO:0000256" key="7">
    <source>
        <dbReference type="ARBA" id="ARBA00022618"/>
    </source>
</evidence>
<dbReference type="GO" id="GO:0071555">
    <property type="term" value="P:cell wall organization"/>
    <property type="evidence" value="ECO:0007669"/>
    <property type="project" value="UniProtKB-KW"/>
</dbReference>
<evidence type="ECO:0000256" key="11">
    <source>
        <dbReference type="ARBA" id="ARBA00022960"/>
    </source>
</evidence>
<dbReference type="SUPFAM" id="SSF56176">
    <property type="entry name" value="FAD-binding/transporter-associated domain-like"/>
    <property type="match status" value="1"/>
</dbReference>
<dbReference type="UniPathway" id="UPA00219"/>
<keyword evidence="20" id="KW-1185">Reference proteome</keyword>
<feature type="domain" description="FAD-binding PCMH-type" evidence="18">
    <location>
        <begin position="17"/>
        <end position="183"/>
    </location>
</feature>
<evidence type="ECO:0000256" key="8">
    <source>
        <dbReference type="ARBA" id="ARBA00022630"/>
    </source>
</evidence>
<gene>
    <name evidence="17" type="primary">murB</name>
    <name evidence="19" type="ORF">HNR73_004176</name>
</gene>
<proteinExistence type="inferred from homology"/>
<dbReference type="RefSeq" id="WP_239122146.1">
    <property type="nucleotide sequence ID" value="NZ_BONT01000046.1"/>
</dbReference>
<dbReference type="PANTHER" id="PTHR21071">
    <property type="entry name" value="UDP-N-ACETYLENOLPYRUVOYLGLUCOSAMINE REDUCTASE"/>
    <property type="match status" value="1"/>
</dbReference>
<sequence>MRDVYPPRLAEYTTLGLGGEAERLIEVDTADDVVTAVRSVTGPLLVLAGGSNVVVADEGFAGTVVLLRTSGIDVTPAEDGVSARVAAGHGWDDFVARAVGEGWSGVECLSGVPGSAGATPIQNVGAYGQEVSETITEVTVYDRVLDRVETYSPERCRFAYRGSVFKHDDRYVVLDVTFRLRLSEQSGPLRYAETARALGVEAGETAPLALVRETVLGLRRGKGMVLDPADPDSRSVGSFFVNPVLSAAEFETLVARAGTEPPCWPDGDRVKTSAAWLIQHAGFEKGYGRDGVAISGKHTLALTNRGDGTTTALLDLAAEIRDGVRKAFDVVLRPEPVLVGVEGWS</sequence>
<comment type="pathway">
    <text evidence="4 17">Cell wall biogenesis; peptidoglycan biosynthesis.</text>
</comment>
<keyword evidence="15 17" id="KW-0961">Cell wall biogenesis/degradation</keyword>
<feature type="active site" evidence="17">
    <location>
        <position position="335"/>
    </location>
</feature>
<evidence type="ECO:0000256" key="3">
    <source>
        <dbReference type="ARBA" id="ARBA00004496"/>
    </source>
</evidence>
<keyword evidence="6 17" id="KW-0963">Cytoplasm</keyword>
<evidence type="ECO:0000256" key="10">
    <source>
        <dbReference type="ARBA" id="ARBA00022857"/>
    </source>
</evidence>
<evidence type="ECO:0000256" key="2">
    <source>
        <dbReference type="ARBA" id="ARBA00003921"/>
    </source>
</evidence>
<evidence type="ECO:0000313" key="19">
    <source>
        <dbReference type="EMBL" id="MBB6036308.1"/>
    </source>
</evidence>
<dbReference type="Gene3D" id="3.30.43.10">
    <property type="entry name" value="Uridine Diphospho-n-acetylenolpyruvylglucosamine Reductase, domain 2"/>
    <property type="match status" value="1"/>
</dbReference>
<dbReference type="NCBIfam" id="NF010478">
    <property type="entry name" value="PRK13903.1"/>
    <property type="match status" value="1"/>
</dbReference>
<keyword evidence="10 17" id="KW-0521">NADP</keyword>
<keyword evidence="13 17" id="KW-0560">Oxidoreductase</keyword>
<keyword evidence="9 17" id="KW-0274">FAD</keyword>
<protein>
    <recommendedName>
        <fullName evidence="17">UDP-N-acetylenolpyruvoylglucosamine reductase</fullName>
        <ecNumber evidence="17">1.3.1.98</ecNumber>
    </recommendedName>
    <alternativeName>
        <fullName evidence="17">UDP-N-acetylmuramate dehydrogenase</fullName>
    </alternativeName>
</protein>
<organism evidence="19 20">
    <name type="scientific">Phytomonospora endophytica</name>
    <dbReference type="NCBI Taxonomy" id="714109"/>
    <lineage>
        <taxon>Bacteria</taxon>
        <taxon>Bacillati</taxon>
        <taxon>Actinomycetota</taxon>
        <taxon>Actinomycetes</taxon>
        <taxon>Micromonosporales</taxon>
        <taxon>Micromonosporaceae</taxon>
        <taxon>Phytomonospora</taxon>
    </lineage>
</organism>
<dbReference type="SUPFAM" id="SSF56194">
    <property type="entry name" value="Uridine diphospho-N-Acetylenolpyruvylglucosamine reductase, MurB, C-terminal domain"/>
    <property type="match status" value="1"/>
</dbReference>
<feature type="active site" description="Proton donor" evidence="17">
    <location>
        <position position="238"/>
    </location>
</feature>
<comment type="cofactor">
    <cofactor evidence="1 17">
        <name>FAD</name>
        <dbReference type="ChEBI" id="CHEBI:57692"/>
    </cofactor>
</comment>
<comment type="similarity">
    <text evidence="5 17">Belongs to the MurB family.</text>
</comment>
<dbReference type="InterPro" id="IPR003170">
    <property type="entry name" value="MurB"/>
</dbReference>
<dbReference type="EC" id="1.3.1.98" evidence="17"/>
<evidence type="ECO:0000256" key="1">
    <source>
        <dbReference type="ARBA" id="ARBA00001974"/>
    </source>
</evidence>
<dbReference type="GO" id="GO:0071949">
    <property type="term" value="F:FAD binding"/>
    <property type="evidence" value="ECO:0007669"/>
    <property type="project" value="InterPro"/>
</dbReference>
<evidence type="ECO:0000256" key="4">
    <source>
        <dbReference type="ARBA" id="ARBA00004752"/>
    </source>
</evidence>
<dbReference type="HAMAP" id="MF_00037">
    <property type="entry name" value="MurB"/>
    <property type="match status" value="1"/>
</dbReference>
<evidence type="ECO:0000256" key="17">
    <source>
        <dbReference type="HAMAP-Rule" id="MF_00037"/>
    </source>
</evidence>
<dbReference type="GO" id="GO:0051301">
    <property type="term" value="P:cell division"/>
    <property type="evidence" value="ECO:0007669"/>
    <property type="project" value="UniProtKB-KW"/>
</dbReference>
<keyword evidence="7 17" id="KW-0132">Cell division</keyword>
<evidence type="ECO:0000256" key="12">
    <source>
        <dbReference type="ARBA" id="ARBA00022984"/>
    </source>
</evidence>
<dbReference type="Proteomes" id="UP000548476">
    <property type="component" value="Unassembled WGS sequence"/>
</dbReference>
<dbReference type="GO" id="GO:0009252">
    <property type="term" value="P:peptidoglycan biosynthetic process"/>
    <property type="evidence" value="ECO:0007669"/>
    <property type="project" value="UniProtKB-UniRule"/>
</dbReference>
<dbReference type="GO" id="GO:0005829">
    <property type="term" value="C:cytosol"/>
    <property type="evidence" value="ECO:0007669"/>
    <property type="project" value="TreeGrafter"/>
</dbReference>
<dbReference type="Pfam" id="PF02873">
    <property type="entry name" value="MurB_C"/>
    <property type="match status" value="1"/>
</dbReference>
<comment type="subcellular location">
    <subcellularLocation>
        <location evidence="3 17">Cytoplasm</location>
    </subcellularLocation>
</comment>
<dbReference type="Pfam" id="PF01565">
    <property type="entry name" value="FAD_binding_4"/>
    <property type="match status" value="1"/>
</dbReference>
<dbReference type="GO" id="GO:0008762">
    <property type="term" value="F:UDP-N-acetylmuramate dehydrogenase activity"/>
    <property type="evidence" value="ECO:0007669"/>
    <property type="project" value="UniProtKB-UniRule"/>
</dbReference>
<evidence type="ECO:0000256" key="6">
    <source>
        <dbReference type="ARBA" id="ARBA00022490"/>
    </source>
</evidence>
<keyword evidence="11 17" id="KW-0133">Cell shape</keyword>
<dbReference type="InterPro" id="IPR036318">
    <property type="entry name" value="FAD-bd_PCMH-like_sf"/>
</dbReference>
<keyword evidence="12 17" id="KW-0573">Peptidoglycan synthesis</keyword>
<dbReference type="NCBIfam" id="TIGR00179">
    <property type="entry name" value="murB"/>
    <property type="match status" value="1"/>
</dbReference>
<dbReference type="AlphaFoldDB" id="A0A841FRA1"/>
<evidence type="ECO:0000256" key="14">
    <source>
        <dbReference type="ARBA" id="ARBA00023306"/>
    </source>
</evidence>
<dbReference type="InterPro" id="IPR016169">
    <property type="entry name" value="FAD-bd_PCMH_sub2"/>
</dbReference>
<dbReference type="InterPro" id="IPR036635">
    <property type="entry name" value="MurB_C_sf"/>
</dbReference>
<reference evidence="19 20" key="1">
    <citation type="submission" date="2020-08" db="EMBL/GenBank/DDBJ databases">
        <title>Genomic Encyclopedia of Type Strains, Phase IV (KMG-IV): sequencing the most valuable type-strain genomes for metagenomic binning, comparative biology and taxonomic classification.</title>
        <authorList>
            <person name="Goeker M."/>
        </authorList>
    </citation>
    <scope>NUCLEOTIDE SEQUENCE [LARGE SCALE GENOMIC DNA]</scope>
    <source>
        <strain evidence="19 20">YIM 65646</strain>
    </source>
</reference>
<dbReference type="InterPro" id="IPR006094">
    <property type="entry name" value="Oxid_FAD_bind_N"/>
</dbReference>
<dbReference type="GO" id="GO:0008360">
    <property type="term" value="P:regulation of cell shape"/>
    <property type="evidence" value="ECO:0007669"/>
    <property type="project" value="UniProtKB-KW"/>
</dbReference>
<comment type="caution">
    <text evidence="19">The sequence shown here is derived from an EMBL/GenBank/DDBJ whole genome shotgun (WGS) entry which is preliminary data.</text>
</comment>
<keyword evidence="14 17" id="KW-0131">Cell cycle</keyword>
<dbReference type="InterPro" id="IPR011601">
    <property type="entry name" value="MurB_C"/>
</dbReference>
<evidence type="ECO:0000259" key="18">
    <source>
        <dbReference type="PROSITE" id="PS51387"/>
    </source>
</evidence>
<feature type="active site" evidence="17">
    <location>
        <position position="161"/>
    </location>
</feature>
<name>A0A841FRA1_9ACTN</name>